<dbReference type="AlphaFoldDB" id="A0A7Y0N4G7"/>
<evidence type="ECO:0000313" key="2">
    <source>
        <dbReference type="EMBL" id="NMR78044.1"/>
    </source>
</evidence>
<feature type="non-terminal residue" evidence="2">
    <location>
        <position position="1"/>
    </location>
</feature>
<proteinExistence type="predicted"/>
<dbReference type="Proteomes" id="UP000565155">
    <property type="component" value="Unassembled WGS sequence"/>
</dbReference>
<comment type="caution">
    <text evidence="2">The sequence shown here is derived from an EMBL/GenBank/DDBJ whole genome shotgun (WGS) entry which is preliminary data.</text>
</comment>
<reference evidence="2 3" key="1">
    <citation type="submission" date="2020-04" db="EMBL/GenBank/DDBJ databases">
        <title>Whole-genome sequencing of Vibrio spp. from China reveals different genetic environments of blaCTX-M-14 among diverse lineages.</title>
        <authorList>
            <person name="Zheng Z."/>
            <person name="Ye L."/>
            <person name="Chen S."/>
        </authorList>
    </citation>
    <scope>NUCLEOTIDE SEQUENCE [LARGE SCALE GENOMIC DNA]</scope>
    <source>
        <strain evidence="2 3">Vb1636</strain>
    </source>
</reference>
<name>A0A7Y0N4G7_VIBAL</name>
<dbReference type="EMBL" id="JABCMA010001324">
    <property type="protein sequence ID" value="NMR78044.1"/>
    <property type="molecule type" value="Genomic_DNA"/>
</dbReference>
<evidence type="ECO:0000256" key="1">
    <source>
        <dbReference type="SAM" id="MobiDB-lite"/>
    </source>
</evidence>
<accession>A0A7Y0N4G7</accession>
<organism evidence="2 3">
    <name type="scientific">Vibrio alginolyticus</name>
    <dbReference type="NCBI Taxonomy" id="663"/>
    <lineage>
        <taxon>Bacteria</taxon>
        <taxon>Pseudomonadati</taxon>
        <taxon>Pseudomonadota</taxon>
        <taxon>Gammaproteobacteria</taxon>
        <taxon>Vibrionales</taxon>
        <taxon>Vibrionaceae</taxon>
        <taxon>Vibrio</taxon>
    </lineage>
</organism>
<feature type="non-terminal residue" evidence="2">
    <location>
        <position position="138"/>
    </location>
</feature>
<evidence type="ECO:0000313" key="3">
    <source>
        <dbReference type="Proteomes" id="UP000565155"/>
    </source>
</evidence>
<protein>
    <submittedName>
        <fullName evidence="2">Uncharacterized protein</fullName>
    </submittedName>
</protein>
<feature type="compositionally biased region" description="Basic and acidic residues" evidence="1">
    <location>
        <begin position="1"/>
        <end position="13"/>
    </location>
</feature>
<feature type="region of interest" description="Disordered" evidence="1">
    <location>
        <begin position="1"/>
        <end position="22"/>
    </location>
</feature>
<gene>
    <name evidence="2" type="ORF">HKB35_31180</name>
</gene>
<sequence>FTSMEERESDGTLRTDSQQAELETQVKVTKHIKISAAGKQVEELNNEDEKGKGTLAGLRADYIWDSDNNVYIKGQKTVGKTDEYDEDDSVTIGGETRILEDFVVGAEYTTGDRGDAAEANVTYDVREDYSTYLTYVDD</sequence>